<evidence type="ECO:0000313" key="1">
    <source>
        <dbReference type="EMBL" id="ORY58348.1"/>
    </source>
</evidence>
<gene>
    <name evidence="1" type="ORF">BCR35DRAFT_295883</name>
</gene>
<keyword evidence="2" id="KW-1185">Reference proteome</keyword>
<sequence>MVVQVHASSLGLSPEAICNLNGGSFVQDALVTARGWQYVAYYQDTVPGIRHVHLGRRKLPQGDWQVFSFGDYEQTEDDGHNIISLGICEADGTLHLSWDAHDTPLRYRHSLRDLISDPDTAFWHPTSFSAPLNYLPGLELLHKPDYFEDVTYPRFLSLDSGALAFEFRVGISGLGNDLLFIYSGSTANSSWSKRGVYLQGVKNNAYINGIDSDSRGTLHATWTYRDYVPVTMEQSRQQAGPNGPENNHDLCYAYSPSEEDGSGPGLRWFAADGRQIATSEEQPILPSTPGILAFDIPKYSGILNQEAQAVDLSGNVHVLNRELVGELEHWFHYSLMNQQWSRRPLPILPLSQTSARGKLLVSPQMSKLHFLLPLQDHLAILSASSFAGEAEWETVATIQGAGGEKGMEPLFDRYRLTRGDGVLSLFLGVEIEGEGSRREVKVIDLQL</sequence>
<dbReference type="InParanoid" id="A0A1Y2DGH0"/>
<evidence type="ECO:0000313" key="2">
    <source>
        <dbReference type="Proteomes" id="UP000193467"/>
    </source>
</evidence>
<comment type="caution">
    <text evidence="1">The sequence shown here is derived from an EMBL/GenBank/DDBJ whole genome shotgun (WGS) entry which is preliminary data.</text>
</comment>
<proteinExistence type="predicted"/>
<name>A0A1Y2DGH0_9BASI</name>
<protein>
    <recommendedName>
        <fullName evidence="3">Dockerin type 1</fullName>
    </recommendedName>
</protein>
<dbReference type="OrthoDB" id="9978204at2759"/>
<dbReference type="Pfam" id="PF15892">
    <property type="entry name" value="BNR_4"/>
    <property type="match status" value="1"/>
</dbReference>
<accession>A0A1Y2DGH0</accession>
<dbReference type="Proteomes" id="UP000193467">
    <property type="component" value="Unassembled WGS sequence"/>
</dbReference>
<reference evidence="1 2" key="1">
    <citation type="submission" date="2016-07" db="EMBL/GenBank/DDBJ databases">
        <title>Pervasive Adenine N6-methylation of Active Genes in Fungi.</title>
        <authorList>
            <consortium name="DOE Joint Genome Institute"/>
            <person name="Mondo S.J."/>
            <person name="Dannebaum R.O."/>
            <person name="Kuo R.C."/>
            <person name="Labutti K."/>
            <person name="Haridas S."/>
            <person name="Kuo A."/>
            <person name="Salamov A."/>
            <person name="Ahrendt S.R."/>
            <person name="Lipzen A."/>
            <person name="Sullivan W."/>
            <person name="Andreopoulos W.B."/>
            <person name="Clum A."/>
            <person name="Lindquist E."/>
            <person name="Daum C."/>
            <person name="Ramamoorthy G.K."/>
            <person name="Gryganskyi A."/>
            <person name="Culley D."/>
            <person name="Magnuson J.K."/>
            <person name="James T.Y."/>
            <person name="O'Malley M.A."/>
            <person name="Stajich J.E."/>
            <person name="Spatafora J.W."/>
            <person name="Visel A."/>
            <person name="Grigoriev I.V."/>
        </authorList>
    </citation>
    <scope>NUCLEOTIDE SEQUENCE [LARGE SCALE GENOMIC DNA]</scope>
    <source>
        <strain evidence="1 2">62-1032</strain>
    </source>
</reference>
<dbReference type="AlphaFoldDB" id="A0A1Y2DGH0"/>
<evidence type="ECO:0008006" key="3">
    <source>
        <dbReference type="Google" id="ProtNLM"/>
    </source>
</evidence>
<organism evidence="1 2">
    <name type="scientific">Leucosporidium creatinivorum</name>
    <dbReference type="NCBI Taxonomy" id="106004"/>
    <lineage>
        <taxon>Eukaryota</taxon>
        <taxon>Fungi</taxon>
        <taxon>Dikarya</taxon>
        <taxon>Basidiomycota</taxon>
        <taxon>Pucciniomycotina</taxon>
        <taxon>Microbotryomycetes</taxon>
        <taxon>Leucosporidiales</taxon>
        <taxon>Leucosporidium</taxon>
    </lineage>
</organism>
<dbReference type="EMBL" id="MCGR01000079">
    <property type="protein sequence ID" value="ORY58348.1"/>
    <property type="molecule type" value="Genomic_DNA"/>
</dbReference>